<dbReference type="InterPro" id="IPR037238">
    <property type="entry name" value="YbiA-like_sf"/>
</dbReference>
<dbReference type="Gene3D" id="1.10.357.40">
    <property type="entry name" value="YbiA-like"/>
    <property type="match status" value="1"/>
</dbReference>
<evidence type="ECO:0000313" key="2">
    <source>
        <dbReference type="EMBL" id="GAG90100.1"/>
    </source>
</evidence>
<feature type="domain" description="NADAR" evidence="1">
    <location>
        <begin position="23"/>
        <end position="100"/>
    </location>
</feature>
<dbReference type="EMBL" id="BART01028300">
    <property type="protein sequence ID" value="GAG90100.1"/>
    <property type="molecule type" value="Genomic_DNA"/>
</dbReference>
<gene>
    <name evidence="2" type="ORF">S01H4_49937</name>
</gene>
<dbReference type="SUPFAM" id="SSF143990">
    <property type="entry name" value="YbiA-like"/>
    <property type="match status" value="1"/>
</dbReference>
<dbReference type="CDD" id="cd15457">
    <property type="entry name" value="NADAR"/>
    <property type="match status" value="1"/>
</dbReference>
<accession>X1B4X2</accession>
<dbReference type="AlphaFoldDB" id="X1B4X2"/>
<proteinExistence type="predicted"/>
<sequence>MVIEEFRGEYRFLSNFYIEPDGSCVEKEYQAAKCKYPQDAQHIMSALTPGIAKRLGRHVSLISDWDSKKKYIMFDFVRAKFSQEPLRSWLLATGEEKLQEGNYWGERSLGLSVGLLVADLGIADQSHLEQVELE</sequence>
<organism evidence="2">
    <name type="scientific">marine sediment metagenome</name>
    <dbReference type="NCBI Taxonomy" id="412755"/>
    <lineage>
        <taxon>unclassified sequences</taxon>
        <taxon>metagenomes</taxon>
        <taxon>ecological metagenomes</taxon>
    </lineage>
</organism>
<evidence type="ECO:0000259" key="1">
    <source>
        <dbReference type="Pfam" id="PF08719"/>
    </source>
</evidence>
<dbReference type="InterPro" id="IPR012816">
    <property type="entry name" value="NADAR"/>
</dbReference>
<name>X1B4X2_9ZZZZ</name>
<protein>
    <recommendedName>
        <fullName evidence="1">NADAR domain-containing protein</fullName>
    </recommendedName>
</protein>
<reference evidence="2" key="1">
    <citation type="journal article" date="2014" name="Front. Microbiol.">
        <title>High frequency of phylogenetically diverse reductive dehalogenase-homologous genes in deep subseafloor sedimentary metagenomes.</title>
        <authorList>
            <person name="Kawai M."/>
            <person name="Futagami T."/>
            <person name="Toyoda A."/>
            <person name="Takaki Y."/>
            <person name="Nishi S."/>
            <person name="Hori S."/>
            <person name="Arai W."/>
            <person name="Tsubouchi T."/>
            <person name="Morono Y."/>
            <person name="Uchiyama I."/>
            <person name="Ito T."/>
            <person name="Fujiyama A."/>
            <person name="Inagaki F."/>
            <person name="Takami H."/>
        </authorList>
    </citation>
    <scope>NUCLEOTIDE SEQUENCE</scope>
    <source>
        <strain evidence="2">Expedition CK06-06</strain>
    </source>
</reference>
<dbReference type="Pfam" id="PF08719">
    <property type="entry name" value="NADAR"/>
    <property type="match status" value="1"/>
</dbReference>
<comment type="caution">
    <text evidence="2">The sequence shown here is derived from an EMBL/GenBank/DDBJ whole genome shotgun (WGS) entry which is preliminary data.</text>
</comment>